<dbReference type="EMBL" id="CM047582">
    <property type="protein sequence ID" value="KAI9914905.1"/>
    <property type="molecule type" value="Genomic_DNA"/>
</dbReference>
<protein>
    <submittedName>
        <fullName evidence="1">Uncharacterized protein</fullName>
    </submittedName>
</protein>
<evidence type="ECO:0000313" key="2">
    <source>
        <dbReference type="Proteomes" id="UP001163321"/>
    </source>
</evidence>
<accession>A0ACC0W7V5</accession>
<comment type="caution">
    <text evidence="1">The sequence shown here is derived from an EMBL/GenBank/DDBJ whole genome shotgun (WGS) entry which is preliminary data.</text>
</comment>
<sequence length="82" mass="9102">MLLCDSYDAAYHGFCLVPSLLAIPGEWRKLNDHVQETWSKIYGDRQDLSSQYAGGEKVLDVPPALKKELCSSGARVAFSLQN</sequence>
<name>A0ACC0W7V5_9STRA</name>
<reference evidence="1 2" key="1">
    <citation type="journal article" date="2022" name="bioRxiv">
        <title>The genome of the oomycete Peronosclerospora sorghi, a cosmopolitan pathogen of maize and sorghum, is inflated with dispersed pseudogenes.</title>
        <authorList>
            <person name="Fletcher K."/>
            <person name="Martin F."/>
            <person name="Isakeit T."/>
            <person name="Cavanaugh K."/>
            <person name="Magill C."/>
            <person name="Michelmore R."/>
        </authorList>
    </citation>
    <scope>NUCLEOTIDE SEQUENCE [LARGE SCALE GENOMIC DNA]</scope>
    <source>
        <strain evidence="1">P6</strain>
    </source>
</reference>
<gene>
    <name evidence="1" type="ORF">PsorP6_006838</name>
</gene>
<keyword evidence="2" id="KW-1185">Reference proteome</keyword>
<evidence type="ECO:0000313" key="1">
    <source>
        <dbReference type="EMBL" id="KAI9914905.1"/>
    </source>
</evidence>
<proteinExistence type="predicted"/>
<organism evidence="1 2">
    <name type="scientific">Peronosclerospora sorghi</name>
    <dbReference type="NCBI Taxonomy" id="230839"/>
    <lineage>
        <taxon>Eukaryota</taxon>
        <taxon>Sar</taxon>
        <taxon>Stramenopiles</taxon>
        <taxon>Oomycota</taxon>
        <taxon>Peronosporomycetes</taxon>
        <taxon>Peronosporales</taxon>
        <taxon>Peronosporaceae</taxon>
        <taxon>Peronosclerospora</taxon>
    </lineage>
</organism>
<dbReference type="Proteomes" id="UP001163321">
    <property type="component" value="Chromosome 3"/>
</dbReference>